<feature type="domain" description="Mce/MlaD" evidence="2">
    <location>
        <begin position="38"/>
        <end position="113"/>
    </location>
</feature>
<organism evidence="4 6">
    <name type="scientific">Mycobacterium talmoniae</name>
    <dbReference type="NCBI Taxonomy" id="1858794"/>
    <lineage>
        <taxon>Bacteria</taxon>
        <taxon>Bacillati</taxon>
        <taxon>Actinomycetota</taxon>
        <taxon>Actinomycetes</taxon>
        <taxon>Mycobacteriales</taxon>
        <taxon>Mycobacteriaceae</taxon>
        <taxon>Mycobacterium</taxon>
    </lineage>
</organism>
<name>A0A1S1NQ10_9MYCO</name>
<feature type="transmembrane region" description="Helical" evidence="1">
    <location>
        <begin position="7"/>
        <end position="29"/>
    </location>
</feature>
<comment type="caution">
    <text evidence="4">The sequence shown here is derived from an EMBL/GenBank/DDBJ whole genome shotgun (WGS) entry which is preliminary data.</text>
</comment>
<dbReference type="EMBL" id="MLQM01000005">
    <property type="protein sequence ID" value="OHV06423.1"/>
    <property type="molecule type" value="Genomic_DNA"/>
</dbReference>
<keyword evidence="6" id="KW-1185">Reference proteome</keyword>
<sequence>MTGSYKTLLKFGAFAAVMVLMTVLLFAIFGEVRTGSTVGYSAVFNDASRLRAGDSVRVAGVRVGTVGDVALRGDGTVQVKFDADRNIALTTGTRAAVRYLNLVGDRYLELVDGPGSTRVLTAGAQIPLDKTAPALDLDLLLSGLKPVIQGLNPQDVNALTASLIQIMQGQGGTIESLLSNTSSFSTALADNNQVIESLIERLQQVLNTLSADGDRFAGAIDRLHTLMDGLAQDRDPIGTAVTALDNGTASLADLLGNARDPLKNTITQVNRLVTNINADQSQLDVSLQKAPENYRKAIRLGAYGGFIQYYICGVAIRASDLQGRTVVFPWIKQEEGRCKDTD</sequence>
<reference evidence="4 6" key="1">
    <citation type="submission" date="2016-10" db="EMBL/GenBank/DDBJ databases">
        <title>Genome sequence of Mycobacterium talmonii.</title>
        <authorList>
            <person name="Greninger A.L."/>
            <person name="Elliott B."/>
            <person name="Vasireddy S."/>
            <person name="Vasireddy R."/>
        </authorList>
    </citation>
    <scope>NUCLEOTIDE SEQUENCE [LARGE SCALE GENOMIC DNA]</scope>
    <source>
        <strain evidence="4">MO-5499</strain>
        <strain evidence="6">NE-TNMC-100812</strain>
    </source>
</reference>
<reference evidence="5" key="3">
    <citation type="submission" date="2018-01" db="EMBL/GenBank/DDBJ databases">
        <authorList>
            <person name="Gaut B.S."/>
            <person name="Morton B.R."/>
            <person name="Clegg M.T."/>
            <person name="Duvall M.R."/>
        </authorList>
    </citation>
    <scope>NUCLEOTIDE SEQUENCE</scope>
    <source>
        <strain evidence="5">ATCC BAA-2683</strain>
    </source>
</reference>
<evidence type="ECO:0000313" key="6">
    <source>
        <dbReference type="Proteomes" id="UP000179734"/>
    </source>
</evidence>
<keyword evidence="1" id="KW-0812">Transmembrane</keyword>
<keyword evidence="1" id="KW-0472">Membrane</keyword>
<evidence type="ECO:0000259" key="3">
    <source>
        <dbReference type="Pfam" id="PF11887"/>
    </source>
</evidence>
<dbReference type="RefSeq" id="WP_071020730.1">
    <property type="nucleotide sequence ID" value="NZ_MLQM01000005.1"/>
</dbReference>
<dbReference type="EMBL" id="PPEA01000446">
    <property type="protein sequence ID" value="PQM46729.1"/>
    <property type="molecule type" value="Genomic_DNA"/>
</dbReference>
<evidence type="ECO:0000313" key="5">
    <source>
        <dbReference type="EMBL" id="PQM46729.1"/>
    </source>
</evidence>
<evidence type="ECO:0000259" key="2">
    <source>
        <dbReference type="Pfam" id="PF02470"/>
    </source>
</evidence>
<dbReference type="Pfam" id="PF11887">
    <property type="entry name" value="Mce4_CUP1"/>
    <property type="match status" value="1"/>
</dbReference>
<dbReference type="Proteomes" id="UP000238296">
    <property type="component" value="Unassembled WGS sequence"/>
</dbReference>
<evidence type="ECO:0000256" key="1">
    <source>
        <dbReference type="SAM" id="Phobius"/>
    </source>
</evidence>
<dbReference type="PANTHER" id="PTHR33371:SF17">
    <property type="entry name" value="MCE-FAMILY PROTEIN MCE1B"/>
    <property type="match status" value="1"/>
</dbReference>
<dbReference type="NCBIfam" id="TIGR00996">
    <property type="entry name" value="Mtu_fam_mce"/>
    <property type="match status" value="1"/>
</dbReference>
<dbReference type="AlphaFoldDB" id="A0A1S1NQ10"/>
<dbReference type="GO" id="GO:0005576">
    <property type="term" value="C:extracellular region"/>
    <property type="evidence" value="ECO:0007669"/>
    <property type="project" value="TreeGrafter"/>
</dbReference>
<dbReference type="GO" id="GO:0051701">
    <property type="term" value="P:biological process involved in interaction with host"/>
    <property type="evidence" value="ECO:0007669"/>
    <property type="project" value="TreeGrafter"/>
</dbReference>
<dbReference type="InterPro" id="IPR052336">
    <property type="entry name" value="MlaD_Phospholipid_Transporter"/>
</dbReference>
<accession>A0A1S1NQ10</accession>
<dbReference type="InterPro" id="IPR005693">
    <property type="entry name" value="Mce"/>
</dbReference>
<protein>
    <submittedName>
        <fullName evidence="4">Mammalian cell entry protein</fullName>
    </submittedName>
</protein>
<gene>
    <name evidence="4" type="ORF">BKN37_02295</name>
    <name evidence="5" type="ORF">C1Y40_03106</name>
</gene>
<dbReference type="InterPro" id="IPR024516">
    <property type="entry name" value="Mce_C"/>
</dbReference>
<evidence type="ECO:0000313" key="7">
    <source>
        <dbReference type="Proteomes" id="UP000238296"/>
    </source>
</evidence>
<evidence type="ECO:0000313" key="4">
    <source>
        <dbReference type="EMBL" id="OHV06423.1"/>
    </source>
</evidence>
<dbReference type="InterPro" id="IPR003399">
    <property type="entry name" value="Mce/MlaD"/>
</dbReference>
<dbReference type="Proteomes" id="UP000179734">
    <property type="component" value="Unassembled WGS sequence"/>
</dbReference>
<proteinExistence type="predicted"/>
<dbReference type="PANTHER" id="PTHR33371">
    <property type="entry name" value="INTERMEMBRANE PHOSPHOLIPID TRANSPORT SYSTEM BINDING PROTEIN MLAD-RELATED"/>
    <property type="match status" value="1"/>
</dbReference>
<reference evidence="5 7" key="2">
    <citation type="journal article" date="2017" name="Int. J. Syst. Evol. Microbiol.">
        <title>Mycobacterium talmoniae sp. nov., a slowly growing mycobacterium isolated from human respiratory samples.</title>
        <authorList>
            <person name="Davidson R.M."/>
            <person name="DeGroote M.A."/>
            <person name="Marola J.L."/>
            <person name="Buss S."/>
            <person name="Jones V."/>
            <person name="McNeil M.R."/>
            <person name="Freifeld A.G."/>
            <person name="Elaine Epperson L."/>
            <person name="Hasan N.A."/>
            <person name="Jackson M."/>
            <person name="Iwen P.C."/>
            <person name="Salfinger M."/>
            <person name="Strong M."/>
        </authorList>
    </citation>
    <scope>NUCLEOTIDE SEQUENCE [LARGE SCALE GENOMIC DNA]</scope>
    <source>
        <strain evidence="5 7">ATCC BAA-2683</strain>
    </source>
</reference>
<keyword evidence="1" id="KW-1133">Transmembrane helix</keyword>
<feature type="domain" description="Mammalian cell entry C-terminal" evidence="3">
    <location>
        <begin position="117"/>
        <end position="315"/>
    </location>
</feature>
<dbReference type="Pfam" id="PF02470">
    <property type="entry name" value="MlaD"/>
    <property type="match status" value="1"/>
</dbReference>